<evidence type="ECO:0000313" key="3">
    <source>
        <dbReference type="EMBL" id="AVG46647.1"/>
    </source>
</evidence>
<reference evidence="3" key="1">
    <citation type="journal article" date="2017" name="Front. Microbiol.">
        <title>Genome Characterization of the First Mimiviruses of Lineage C Isolated in Brazil.</title>
        <authorList>
            <person name="Assis F.L."/>
            <person name="Franco-Luiz A.P.M."/>
            <person name="Dos Santos R.N."/>
            <person name="Campos F.S."/>
            <person name="Dornas F.P."/>
            <person name="Borato P.V.M."/>
            <person name="Franco A.C."/>
            <person name="Abrahao J.S."/>
            <person name="Colson P."/>
            <person name="Scola B."/>
        </authorList>
    </citation>
    <scope>NUCLEOTIDE SEQUENCE [LARGE SCALE GENOMIC DNA]</scope>
</reference>
<evidence type="ECO:0000256" key="2">
    <source>
        <dbReference type="ARBA" id="ARBA00023043"/>
    </source>
</evidence>
<sequence>MNKTDYANLYLACTKGDITEIQRIIELNSGTKNFLNDVIYSACFNGYLSIVKYLNNAYPRNNADKNYCMQNALKNNHYDLAKYLVSIGANINLFCNEGIIDLSKDSRNINNIKLLLNLGVNVDKQNFDGNTALMIACKYSNINNNMDTIKLLLNHGANVKIQNKFGKNALILAGIYINSGSNMETVELLLNHGSDYAIRDDTGRCFLNYIRSDYYDRVIKIINNLEFNKSYFMTISRELFDLSHQIIHHPESFVTRIFSMKWDIMNGDSIQAIKFKNLDIIDYFGIYDMDSLESKIIENTKIIN</sequence>
<dbReference type="SMART" id="SM00248">
    <property type="entry name" value="ANK"/>
    <property type="match status" value="5"/>
</dbReference>
<keyword evidence="1" id="KW-0677">Repeat</keyword>
<dbReference type="PANTHER" id="PTHR24198:SF165">
    <property type="entry name" value="ANKYRIN REPEAT-CONTAINING PROTEIN-RELATED"/>
    <property type="match status" value="1"/>
</dbReference>
<dbReference type="SUPFAM" id="SSF48403">
    <property type="entry name" value="Ankyrin repeat"/>
    <property type="match status" value="1"/>
</dbReference>
<proteinExistence type="predicted"/>
<dbReference type="Proteomes" id="UP000280369">
    <property type="component" value="Segment"/>
</dbReference>
<dbReference type="PROSITE" id="PS50297">
    <property type="entry name" value="ANK_REP_REGION"/>
    <property type="match status" value="1"/>
</dbReference>
<dbReference type="Gene3D" id="1.25.40.20">
    <property type="entry name" value="Ankyrin repeat-containing domain"/>
    <property type="match status" value="2"/>
</dbReference>
<dbReference type="InterPro" id="IPR002110">
    <property type="entry name" value="Ankyrin_rpt"/>
</dbReference>
<accession>A0A2L2DKI0</accession>
<organismHost>
    <name type="scientific">Acanthamoeba polyphaga</name>
    <name type="common">Amoeba</name>
    <dbReference type="NCBI Taxonomy" id="5757"/>
</organismHost>
<dbReference type="Pfam" id="PF12796">
    <property type="entry name" value="Ank_2"/>
    <property type="match status" value="2"/>
</dbReference>
<name>A0A2L2DKI0_MIMIV</name>
<dbReference type="PANTHER" id="PTHR24198">
    <property type="entry name" value="ANKYRIN REPEAT AND PROTEIN KINASE DOMAIN-CONTAINING PROTEIN"/>
    <property type="match status" value="1"/>
</dbReference>
<dbReference type="InterPro" id="IPR036770">
    <property type="entry name" value="Ankyrin_rpt-contain_sf"/>
</dbReference>
<protein>
    <submittedName>
        <fullName evidence="3">Ankyrin repeat protein</fullName>
    </submittedName>
</protein>
<keyword evidence="2" id="KW-0040">ANK repeat</keyword>
<evidence type="ECO:0000256" key="1">
    <source>
        <dbReference type="ARBA" id="ARBA00022737"/>
    </source>
</evidence>
<dbReference type="EMBL" id="MG602507">
    <property type="protein sequence ID" value="AVG46647.1"/>
    <property type="molecule type" value="Genomic_DNA"/>
</dbReference>
<organism evidence="3">
    <name type="scientific">Acanthamoeba polyphaga mimivirus</name>
    <name type="common">APMV</name>
    <dbReference type="NCBI Taxonomy" id="212035"/>
    <lineage>
        <taxon>Viruses</taxon>
        <taxon>Varidnaviria</taxon>
        <taxon>Bamfordvirae</taxon>
        <taxon>Nucleocytoviricota</taxon>
        <taxon>Megaviricetes</taxon>
        <taxon>Imitervirales</taxon>
        <taxon>Mimiviridae</taxon>
        <taxon>Megamimivirinae</taxon>
        <taxon>Mimivirus</taxon>
        <taxon>Mimivirus bradfordmassiliense</taxon>
    </lineage>
</organism>
<dbReference type="PROSITE" id="PS50088">
    <property type="entry name" value="ANK_REPEAT"/>
    <property type="match status" value="1"/>
</dbReference>